<dbReference type="PANTHER" id="PTHR42852">
    <property type="entry name" value="THIOL:DISULFIDE INTERCHANGE PROTEIN DSBE"/>
    <property type="match status" value="1"/>
</dbReference>
<dbReference type="EMBL" id="BMXV01000002">
    <property type="protein sequence ID" value="GGY64881.1"/>
    <property type="molecule type" value="Genomic_DNA"/>
</dbReference>
<evidence type="ECO:0000313" key="3">
    <source>
        <dbReference type="Proteomes" id="UP000601597"/>
    </source>
</evidence>
<keyword evidence="3" id="KW-1185">Reference proteome</keyword>
<dbReference type="PROSITE" id="PS51352">
    <property type="entry name" value="THIOREDOXIN_2"/>
    <property type="match status" value="1"/>
</dbReference>
<accession>A0ABQ3ASZ5</accession>
<comment type="caution">
    <text evidence="2">The sequence shown here is derived from an EMBL/GenBank/DDBJ whole genome shotgun (WGS) entry which is preliminary data.</text>
</comment>
<dbReference type="InterPro" id="IPR036249">
    <property type="entry name" value="Thioredoxin-like_sf"/>
</dbReference>
<dbReference type="PANTHER" id="PTHR42852:SF13">
    <property type="entry name" value="PROTEIN DIPZ"/>
    <property type="match status" value="1"/>
</dbReference>
<protein>
    <recommendedName>
        <fullName evidence="1">Thioredoxin domain-containing protein</fullName>
    </recommendedName>
</protein>
<sequence length="160" mass="16958">MGKHPVVRILASVLALVLVGCSEPEPPSAAGAGNPAFATAAGESIEWASLRGEWVLVNYWAEWCKPCLEEIPELNDVDAHEGITVLAVNFDGVSGEELVELGQRMGIGFTMLADNPAPALGWDMPQGLPATFVVAPDGELKDTLMGAQTEADLMALMKRD</sequence>
<dbReference type="Gene3D" id="3.40.30.10">
    <property type="entry name" value="Glutaredoxin"/>
    <property type="match status" value="1"/>
</dbReference>
<dbReference type="InterPro" id="IPR013766">
    <property type="entry name" value="Thioredoxin_domain"/>
</dbReference>
<proteinExistence type="predicted"/>
<evidence type="ECO:0000259" key="1">
    <source>
        <dbReference type="PROSITE" id="PS51352"/>
    </source>
</evidence>
<reference evidence="3" key="1">
    <citation type="journal article" date="2019" name="Int. J. Syst. Evol. Microbiol.">
        <title>The Global Catalogue of Microorganisms (GCM) 10K type strain sequencing project: providing services to taxonomists for standard genome sequencing and annotation.</title>
        <authorList>
            <consortium name="The Broad Institute Genomics Platform"/>
            <consortium name="The Broad Institute Genome Sequencing Center for Infectious Disease"/>
            <person name="Wu L."/>
            <person name="Ma J."/>
        </authorList>
    </citation>
    <scope>NUCLEOTIDE SEQUENCE [LARGE SCALE GENOMIC DNA]</scope>
    <source>
        <strain evidence="3">KCTC 22280</strain>
    </source>
</reference>
<dbReference type="Pfam" id="PF00578">
    <property type="entry name" value="AhpC-TSA"/>
    <property type="match status" value="1"/>
</dbReference>
<evidence type="ECO:0000313" key="2">
    <source>
        <dbReference type="EMBL" id="GGY64881.1"/>
    </source>
</evidence>
<name>A0ABQ3ASZ5_9GAMM</name>
<organism evidence="2 3">
    <name type="scientific">Marinobacter zhanjiangensis</name>
    <dbReference type="NCBI Taxonomy" id="578215"/>
    <lineage>
        <taxon>Bacteria</taxon>
        <taxon>Pseudomonadati</taxon>
        <taxon>Pseudomonadota</taxon>
        <taxon>Gammaproteobacteria</taxon>
        <taxon>Pseudomonadales</taxon>
        <taxon>Marinobacteraceae</taxon>
        <taxon>Marinobacter</taxon>
    </lineage>
</organism>
<feature type="domain" description="Thioredoxin" evidence="1">
    <location>
        <begin position="28"/>
        <end position="160"/>
    </location>
</feature>
<dbReference type="SUPFAM" id="SSF52833">
    <property type="entry name" value="Thioredoxin-like"/>
    <property type="match status" value="1"/>
</dbReference>
<dbReference type="Proteomes" id="UP000601597">
    <property type="component" value="Unassembled WGS sequence"/>
</dbReference>
<dbReference type="RefSeq" id="WP_189573599.1">
    <property type="nucleotide sequence ID" value="NZ_BMXV01000002.1"/>
</dbReference>
<dbReference type="InterPro" id="IPR000866">
    <property type="entry name" value="AhpC/TSA"/>
</dbReference>
<dbReference type="PROSITE" id="PS51257">
    <property type="entry name" value="PROKAR_LIPOPROTEIN"/>
    <property type="match status" value="1"/>
</dbReference>
<gene>
    <name evidence="2" type="ORF">GCM10007071_09470</name>
</gene>
<dbReference type="InterPro" id="IPR050553">
    <property type="entry name" value="Thioredoxin_ResA/DsbE_sf"/>
</dbReference>
<dbReference type="CDD" id="cd02966">
    <property type="entry name" value="TlpA_like_family"/>
    <property type="match status" value="1"/>
</dbReference>